<reference evidence="1 2" key="1">
    <citation type="submission" date="2019-01" db="EMBL/GenBank/DDBJ databases">
        <title>Sequencing of cultivated peanut Arachis hypogaea provides insights into genome evolution and oil improvement.</title>
        <authorList>
            <person name="Chen X."/>
        </authorList>
    </citation>
    <scope>NUCLEOTIDE SEQUENCE [LARGE SCALE GENOMIC DNA]</scope>
    <source>
        <strain evidence="2">cv. Fuhuasheng</strain>
        <tissue evidence="1">Leaves</tissue>
    </source>
</reference>
<dbReference type="EMBL" id="SDMP01000006">
    <property type="protein sequence ID" value="RYR54908.1"/>
    <property type="molecule type" value="Genomic_DNA"/>
</dbReference>
<evidence type="ECO:0000313" key="2">
    <source>
        <dbReference type="Proteomes" id="UP000289738"/>
    </source>
</evidence>
<gene>
    <name evidence="1" type="ORF">Ahy_A06g030167</name>
</gene>
<evidence type="ECO:0000313" key="1">
    <source>
        <dbReference type="EMBL" id="RYR54908.1"/>
    </source>
</evidence>
<name>A0A445CVF0_ARAHY</name>
<keyword evidence="2" id="KW-1185">Reference proteome</keyword>
<accession>A0A445CVF0</accession>
<protein>
    <submittedName>
        <fullName evidence="1">Uncharacterized protein</fullName>
    </submittedName>
</protein>
<sequence>MDPMVIKSDSYTNKIRFFTHNHNKLTTTPSINSLFLSRDPFPFMYHTRCTSKFSRKINKLQQNKFSKE</sequence>
<organism evidence="1 2">
    <name type="scientific">Arachis hypogaea</name>
    <name type="common">Peanut</name>
    <dbReference type="NCBI Taxonomy" id="3818"/>
    <lineage>
        <taxon>Eukaryota</taxon>
        <taxon>Viridiplantae</taxon>
        <taxon>Streptophyta</taxon>
        <taxon>Embryophyta</taxon>
        <taxon>Tracheophyta</taxon>
        <taxon>Spermatophyta</taxon>
        <taxon>Magnoliopsida</taxon>
        <taxon>eudicotyledons</taxon>
        <taxon>Gunneridae</taxon>
        <taxon>Pentapetalae</taxon>
        <taxon>rosids</taxon>
        <taxon>fabids</taxon>
        <taxon>Fabales</taxon>
        <taxon>Fabaceae</taxon>
        <taxon>Papilionoideae</taxon>
        <taxon>50 kb inversion clade</taxon>
        <taxon>dalbergioids sensu lato</taxon>
        <taxon>Dalbergieae</taxon>
        <taxon>Pterocarpus clade</taxon>
        <taxon>Arachis</taxon>
    </lineage>
</organism>
<dbReference type="Proteomes" id="UP000289738">
    <property type="component" value="Chromosome A06"/>
</dbReference>
<dbReference type="AlphaFoldDB" id="A0A445CVF0"/>
<proteinExistence type="predicted"/>
<comment type="caution">
    <text evidence="1">The sequence shown here is derived from an EMBL/GenBank/DDBJ whole genome shotgun (WGS) entry which is preliminary data.</text>
</comment>